<keyword evidence="5" id="KW-0663">Pyridoxal phosphate</keyword>
<keyword evidence="11" id="KW-1185">Reference proteome</keyword>
<accession>A0A5C5XXQ0</accession>
<evidence type="ECO:0000313" key="11">
    <source>
        <dbReference type="Proteomes" id="UP000317238"/>
    </source>
</evidence>
<dbReference type="SUPFAM" id="SSF53383">
    <property type="entry name" value="PLP-dependent transferases"/>
    <property type="match status" value="1"/>
</dbReference>
<dbReference type="Gene3D" id="3.40.640.10">
    <property type="entry name" value="Type I PLP-dependent aspartate aminotransferase-like (Major domain)"/>
    <property type="match status" value="1"/>
</dbReference>
<dbReference type="GO" id="GO:0046872">
    <property type="term" value="F:metal ion binding"/>
    <property type="evidence" value="ECO:0007669"/>
    <property type="project" value="UniProtKB-KW"/>
</dbReference>
<comment type="catalytic activity">
    <reaction evidence="8">
        <text>(sulfur carrier)-H + L-cysteine = (sulfur carrier)-SH + L-alanine</text>
        <dbReference type="Rhea" id="RHEA:43892"/>
        <dbReference type="Rhea" id="RHEA-COMP:14737"/>
        <dbReference type="Rhea" id="RHEA-COMP:14739"/>
        <dbReference type="ChEBI" id="CHEBI:29917"/>
        <dbReference type="ChEBI" id="CHEBI:35235"/>
        <dbReference type="ChEBI" id="CHEBI:57972"/>
        <dbReference type="ChEBI" id="CHEBI:64428"/>
        <dbReference type="EC" id="2.8.1.7"/>
    </reaction>
</comment>
<dbReference type="EC" id="2.8.1.7" evidence="10"/>
<evidence type="ECO:0000259" key="9">
    <source>
        <dbReference type="Pfam" id="PF00266"/>
    </source>
</evidence>
<sequence>MIYLDFNRTTPIAPSVLEAMQPFWAEHFMLPGQEHPQAQAVGEAVEHARECVAILTGCDPFEVVFTSGGTEANNLGVLGVAGDHQAGHLLISAVEHDAVTMTSEKLEQRGWDVEVVPCDGSGWVDPDEVQSRIRPGQTRLVCVQLANATTGVVQPVREIADRCHNHGVPLHCDGVQAFGKMPVDVVQLRADTVSISGHRMYGPKGVGALYVRRGLDLSPMMFGDPREMGLRPGSENIPSLIGLGAASNLAARCCVDAANNLSELRDRFVAGLQSAMPDAMSVVAEDAERLPNTVSVQLNANAKAVQRIARTLVIATARSESPPDEMTRALKAIGCSDSEVNRTLRISLGWTTSRDQIDRAVDLLAEAADTCAA</sequence>
<dbReference type="GO" id="GO:0051536">
    <property type="term" value="F:iron-sulfur cluster binding"/>
    <property type="evidence" value="ECO:0007669"/>
    <property type="project" value="UniProtKB-KW"/>
</dbReference>
<keyword evidence="6" id="KW-0408">Iron</keyword>
<evidence type="ECO:0000256" key="6">
    <source>
        <dbReference type="ARBA" id="ARBA00023004"/>
    </source>
</evidence>
<protein>
    <submittedName>
        <fullName evidence="10">Cysteine desulfurase</fullName>
        <ecNumber evidence="10">2.8.1.7</ecNumber>
    </submittedName>
</protein>
<dbReference type="PANTHER" id="PTHR11601">
    <property type="entry name" value="CYSTEINE DESULFURYLASE FAMILY MEMBER"/>
    <property type="match status" value="1"/>
</dbReference>
<dbReference type="InterPro" id="IPR015422">
    <property type="entry name" value="PyrdxlP-dep_Trfase_small"/>
</dbReference>
<reference evidence="10 11" key="1">
    <citation type="submission" date="2019-02" db="EMBL/GenBank/DDBJ databases">
        <title>Deep-cultivation of Planctomycetes and their phenomic and genomic characterization uncovers novel biology.</title>
        <authorList>
            <person name="Wiegand S."/>
            <person name="Jogler M."/>
            <person name="Boedeker C."/>
            <person name="Pinto D."/>
            <person name="Vollmers J."/>
            <person name="Rivas-Marin E."/>
            <person name="Kohn T."/>
            <person name="Peeters S.H."/>
            <person name="Heuer A."/>
            <person name="Rast P."/>
            <person name="Oberbeckmann S."/>
            <person name="Bunk B."/>
            <person name="Jeske O."/>
            <person name="Meyerdierks A."/>
            <person name="Storesund J.E."/>
            <person name="Kallscheuer N."/>
            <person name="Luecker S."/>
            <person name="Lage O.M."/>
            <person name="Pohl T."/>
            <person name="Merkel B.J."/>
            <person name="Hornburger P."/>
            <person name="Mueller R.-W."/>
            <person name="Bruemmer F."/>
            <person name="Labrenz M."/>
            <person name="Spormann A.M."/>
            <person name="Op Den Camp H."/>
            <person name="Overmann J."/>
            <person name="Amann R."/>
            <person name="Jetten M.S.M."/>
            <person name="Mascher T."/>
            <person name="Medema M.H."/>
            <person name="Devos D.P."/>
            <person name="Kaster A.-K."/>
            <person name="Ovreas L."/>
            <person name="Rohde M."/>
            <person name="Galperin M.Y."/>
            <person name="Jogler C."/>
        </authorList>
    </citation>
    <scope>NUCLEOTIDE SEQUENCE [LARGE SCALE GENOMIC DNA]</scope>
    <source>
        <strain evidence="10 11">Pan14r</strain>
    </source>
</reference>
<gene>
    <name evidence="10" type="primary">iscS_1</name>
    <name evidence="10" type="ORF">Pan14r_03660</name>
</gene>
<dbReference type="InterPro" id="IPR015424">
    <property type="entry name" value="PyrdxlP-dep_Trfase"/>
</dbReference>
<dbReference type="GO" id="GO:0031071">
    <property type="term" value="F:cysteine desulfurase activity"/>
    <property type="evidence" value="ECO:0007669"/>
    <property type="project" value="UniProtKB-EC"/>
</dbReference>
<evidence type="ECO:0000256" key="8">
    <source>
        <dbReference type="ARBA" id="ARBA00050776"/>
    </source>
</evidence>
<dbReference type="InterPro" id="IPR016454">
    <property type="entry name" value="Cysteine_dSase"/>
</dbReference>
<dbReference type="InterPro" id="IPR000192">
    <property type="entry name" value="Aminotrans_V_dom"/>
</dbReference>
<feature type="domain" description="Aminotransferase class V" evidence="9">
    <location>
        <begin position="2"/>
        <end position="359"/>
    </location>
</feature>
<keyword evidence="7" id="KW-0411">Iron-sulfur</keyword>
<dbReference type="RefSeq" id="WP_146438138.1">
    <property type="nucleotide sequence ID" value="NZ_SJPL01000001.1"/>
</dbReference>
<evidence type="ECO:0000313" key="10">
    <source>
        <dbReference type="EMBL" id="TWT68127.1"/>
    </source>
</evidence>
<comment type="cofactor">
    <cofactor evidence="1">
        <name>pyridoxal 5'-phosphate</name>
        <dbReference type="ChEBI" id="CHEBI:597326"/>
    </cofactor>
</comment>
<evidence type="ECO:0000256" key="4">
    <source>
        <dbReference type="ARBA" id="ARBA00022723"/>
    </source>
</evidence>
<evidence type="ECO:0000256" key="2">
    <source>
        <dbReference type="ARBA" id="ARBA00006490"/>
    </source>
</evidence>
<name>A0A5C5XXQ0_9PLAN</name>
<dbReference type="Pfam" id="PF00266">
    <property type="entry name" value="Aminotran_5"/>
    <property type="match status" value="1"/>
</dbReference>
<evidence type="ECO:0000256" key="5">
    <source>
        <dbReference type="ARBA" id="ARBA00022898"/>
    </source>
</evidence>
<organism evidence="10 11">
    <name type="scientific">Crateriforma conspicua</name>
    <dbReference type="NCBI Taxonomy" id="2527996"/>
    <lineage>
        <taxon>Bacteria</taxon>
        <taxon>Pseudomonadati</taxon>
        <taxon>Planctomycetota</taxon>
        <taxon>Planctomycetia</taxon>
        <taxon>Planctomycetales</taxon>
        <taxon>Planctomycetaceae</taxon>
        <taxon>Crateriforma</taxon>
    </lineage>
</organism>
<evidence type="ECO:0000256" key="1">
    <source>
        <dbReference type="ARBA" id="ARBA00001933"/>
    </source>
</evidence>
<dbReference type="PIRSF" id="PIRSF005572">
    <property type="entry name" value="NifS"/>
    <property type="match status" value="1"/>
</dbReference>
<dbReference type="EMBL" id="SJPL01000001">
    <property type="protein sequence ID" value="TWT68127.1"/>
    <property type="molecule type" value="Genomic_DNA"/>
</dbReference>
<evidence type="ECO:0000256" key="3">
    <source>
        <dbReference type="ARBA" id="ARBA00022679"/>
    </source>
</evidence>
<evidence type="ECO:0000256" key="7">
    <source>
        <dbReference type="ARBA" id="ARBA00023014"/>
    </source>
</evidence>
<comment type="caution">
    <text evidence="10">The sequence shown here is derived from an EMBL/GenBank/DDBJ whole genome shotgun (WGS) entry which is preliminary data.</text>
</comment>
<dbReference type="Proteomes" id="UP000317238">
    <property type="component" value="Unassembled WGS sequence"/>
</dbReference>
<keyword evidence="4" id="KW-0479">Metal-binding</keyword>
<comment type="similarity">
    <text evidence="2">Belongs to the class-V pyridoxal-phosphate-dependent aminotransferase family. NifS/IscS subfamily.</text>
</comment>
<dbReference type="AlphaFoldDB" id="A0A5C5XXQ0"/>
<dbReference type="Gene3D" id="3.90.1150.10">
    <property type="entry name" value="Aspartate Aminotransferase, domain 1"/>
    <property type="match status" value="1"/>
</dbReference>
<dbReference type="PANTHER" id="PTHR11601:SF34">
    <property type="entry name" value="CYSTEINE DESULFURASE"/>
    <property type="match status" value="1"/>
</dbReference>
<dbReference type="InterPro" id="IPR015421">
    <property type="entry name" value="PyrdxlP-dep_Trfase_major"/>
</dbReference>
<keyword evidence="3 10" id="KW-0808">Transferase</keyword>
<proteinExistence type="inferred from homology"/>
<dbReference type="OrthoDB" id="9808002at2"/>